<evidence type="ECO:0000313" key="2">
    <source>
        <dbReference type="Proteomes" id="UP000037122"/>
    </source>
</evidence>
<sequence length="56" mass="6485">MLLRVLKGVHWCIKSSRSAKIVPTGPQNTTYMNIKWMLRIINKIEFSDFQATCTVD</sequence>
<organism evidence="1 2">
    <name type="scientific">Candidozyma auris</name>
    <name type="common">Yeast</name>
    <name type="synonym">Candida auris</name>
    <dbReference type="NCBI Taxonomy" id="498019"/>
    <lineage>
        <taxon>Eukaryota</taxon>
        <taxon>Fungi</taxon>
        <taxon>Dikarya</taxon>
        <taxon>Ascomycota</taxon>
        <taxon>Saccharomycotina</taxon>
        <taxon>Pichiomycetes</taxon>
        <taxon>Metschnikowiaceae</taxon>
        <taxon>Candidozyma</taxon>
    </lineage>
</organism>
<accession>A0A0L0P0V4</accession>
<dbReference type="AlphaFoldDB" id="A0A0L0P0V4"/>
<dbReference type="Proteomes" id="UP000037122">
    <property type="component" value="Unassembled WGS sequence"/>
</dbReference>
<dbReference type="VEuPathDB" id="FungiDB:QG37_03341"/>
<protein>
    <submittedName>
        <fullName evidence="1">Uncharacterized protein</fullName>
    </submittedName>
</protein>
<gene>
    <name evidence="1" type="ORF">QG37_03341</name>
</gene>
<proteinExistence type="predicted"/>
<evidence type="ECO:0000313" key="1">
    <source>
        <dbReference type="EMBL" id="KND99914.1"/>
    </source>
</evidence>
<name>A0A0L0P0V4_CANAR</name>
<comment type="caution">
    <text evidence="1">The sequence shown here is derived from an EMBL/GenBank/DDBJ whole genome shotgun (WGS) entry which is preliminary data.</text>
</comment>
<dbReference type="EMBL" id="LGST01000021">
    <property type="protein sequence ID" value="KND99914.1"/>
    <property type="molecule type" value="Genomic_DNA"/>
</dbReference>
<reference evidence="2" key="1">
    <citation type="journal article" date="2015" name="BMC Genomics">
        <title>Draft genome of a commonly misdiagnosed multidrug resistant pathogen Candida auris.</title>
        <authorList>
            <person name="Chatterjee S."/>
            <person name="Alampalli S.V."/>
            <person name="Nageshan R.K."/>
            <person name="Chettiar S.T."/>
            <person name="Joshi S."/>
            <person name="Tatu U.S."/>
        </authorList>
    </citation>
    <scope>NUCLEOTIDE SEQUENCE [LARGE SCALE GENOMIC DNA]</scope>
    <source>
        <strain evidence="2">6684</strain>
    </source>
</reference>